<evidence type="ECO:0000313" key="2">
    <source>
        <dbReference type="EnsemblPlants" id="OMERI12G08590.1"/>
    </source>
</evidence>
<organism evidence="2">
    <name type="scientific">Oryza meridionalis</name>
    <dbReference type="NCBI Taxonomy" id="40149"/>
    <lineage>
        <taxon>Eukaryota</taxon>
        <taxon>Viridiplantae</taxon>
        <taxon>Streptophyta</taxon>
        <taxon>Embryophyta</taxon>
        <taxon>Tracheophyta</taxon>
        <taxon>Spermatophyta</taxon>
        <taxon>Magnoliopsida</taxon>
        <taxon>Liliopsida</taxon>
        <taxon>Poales</taxon>
        <taxon>Poaceae</taxon>
        <taxon>BOP clade</taxon>
        <taxon>Oryzoideae</taxon>
        <taxon>Oryzeae</taxon>
        <taxon>Oryzinae</taxon>
        <taxon>Oryza</taxon>
    </lineage>
</organism>
<reference evidence="2" key="2">
    <citation type="submission" date="2018-05" db="EMBL/GenBank/DDBJ databases">
        <title>OmerRS3 (Oryza meridionalis Reference Sequence Version 3).</title>
        <authorList>
            <person name="Zhang J."/>
            <person name="Kudrna D."/>
            <person name="Lee S."/>
            <person name="Talag J."/>
            <person name="Welchert J."/>
            <person name="Wing R.A."/>
        </authorList>
    </citation>
    <scope>NUCLEOTIDE SEQUENCE [LARGE SCALE GENOMIC DNA]</scope>
    <source>
        <strain evidence="2">cv. OR44</strain>
    </source>
</reference>
<proteinExistence type="predicted"/>
<dbReference type="eggNOG" id="ENOG502R5SZ">
    <property type="taxonomic scope" value="Eukaryota"/>
</dbReference>
<evidence type="ECO:0000313" key="3">
    <source>
        <dbReference type="Proteomes" id="UP000008021"/>
    </source>
</evidence>
<feature type="signal peptide" evidence="1">
    <location>
        <begin position="1"/>
        <end position="25"/>
    </location>
</feature>
<name>A0A0E0FC70_9ORYZ</name>
<protein>
    <submittedName>
        <fullName evidence="2">Uncharacterized protein</fullName>
    </submittedName>
</protein>
<reference evidence="2" key="1">
    <citation type="submission" date="2015-04" db="UniProtKB">
        <authorList>
            <consortium name="EnsemblPlants"/>
        </authorList>
    </citation>
    <scope>IDENTIFICATION</scope>
</reference>
<dbReference type="AlphaFoldDB" id="A0A0E0FC70"/>
<dbReference type="Gramene" id="OMERI12G08590.1">
    <property type="protein sequence ID" value="OMERI12G08590.1"/>
    <property type="gene ID" value="OMERI12G08590"/>
</dbReference>
<dbReference type="EnsemblPlants" id="OMERI12G08590.1">
    <property type="protein sequence ID" value="OMERI12G08590.1"/>
    <property type="gene ID" value="OMERI12G08590"/>
</dbReference>
<keyword evidence="3" id="KW-1185">Reference proteome</keyword>
<dbReference type="Proteomes" id="UP000008021">
    <property type="component" value="Chromosome 12"/>
</dbReference>
<feature type="chain" id="PRO_5002358881" evidence="1">
    <location>
        <begin position="26"/>
        <end position="120"/>
    </location>
</feature>
<evidence type="ECO:0000256" key="1">
    <source>
        <dbReference type="SAM" id="SignalP"/>
    </source>
</evidence>
<keyword evidence="1" id="KW-0732">Signal</keyword>
<sequence>MKSNFSHLVLFFFCVASLLTSPSLAIRQGAFQAGTYLTNLTRILETKLFSVSYKNLVGSYHQLTKRPSFSQSGGYRNLFRQLISLDYDPTIGAPPQIHSVPSQHEQETISKLITKTVQKT</sequence>
<accession>A0A0E0FC70</accession>